<dbReference type="AlphaFoldDB" id="D3T0R6"/>
<dbReference type="EMBL" id="CP001933">
    <property type="protein sequence ID" value="ADD07175.1"/>
    <property type="molecule type" value="Genomic_DNA"/>
</dbReference>
<dbReference type="Proteomes" id="UP000001879">
    <property type="component" value="Plasmid pNMAG01"/>
</dbReference>
<reference evidence="3" key="1">
    <citation type="submission" date="2010-02" db="EMBL/GenBank/DDBJ databases">
        <title>Complete sequence of plasmid 1 of Natrialba magadii ATCC 43099.</title>
        <authorList>
            <consortium name="US DOE Joint Genome Institute"/>
            <person name="Lucas S."/>
            <person name="Copeland A."/>
            <person name="Lapidus A."/>
            <person name="Cheng J.-F."/>
            <person name="Bruce D."/>
            <person name="Goodwin L."/>
            <person name="Pitluck S."/>
            <person name="Davenport K."/>
            <person name="Saunders E."/>
            <person name="Detter J.C."/>
            <person name="Han C."/>
            <person name="Tapia R."/>
            <person name="Land M."/>
            <person name="Hauser L."/>
            <person name="Kyrpides N."/>
            <person name="Mikhailova N."/>
            <person name="De Castro R.E."/>
            <person name="Maupin-Furlow J.A."/>
            <person name="Woyke T."/>
        </authorList>
    </citation>
    <scope>NUCLEOTIDE SEQUENCE [LARGE SCALE GENOMIC DNA]</scope>
    <source>
        <strain evidence="3">ATCC 43099 / DSM 3394 / CCM 3739 / CIP 104546 / IAM 13178 / JCM 8861 / NBRC 102185 / NCIMB 2190 / MS3</strain>
        <plasmid evidence="3">pNMAG01</plasmid>
    </source>
</reference>
<name>D3T0R6_NATMM</name>
<proteinExistence type="predicted"/>
<evidence type="ECO:0000313" key="2">
    <source>
        <dbReference type="EMBL" id="ADD07175.1"/>
    </source>
</evidence>
<keyword evidence="3" id="KW-1185">Reference proteome</keyword>
<reference evidence="2 3" key="2">
    <citation type="journal article" date="2012" name="BMC Genomics">
        <title>A comparative genomics perspective on the genetic content of the alkaliphilic haloarchaeon Natrialba magadii ATCC 43099T.</title>
        <authorList>
            <person name="Siddaramappa S."/>
            <person name="Challacombe J.F."/>
            <person name="Decastro R.E."/>
            <person name="Pfeiffer F."/>
            <person name="Sastre D.E."/>
            <person name="Gimenez M.I."/>
            <person name="Paggi R.A."/>
            <person name="Detter J.C."/>
            <person name="Davenport K.W."/>
            <person name="Goodwin L.A."/>
            <person name="Kyrpides N."/>
            <person name="Tapia R."/>
            <person name="Pitluck S."/>
            <person name="Lucas S."/>
            <person name="Woyke T."/>
            <person name="Maupin-Furlow J.A."/>
        </authorList>
    </citation>
    <scope>NUCLEOTIDE SEQUENCE [LARGE SCALE GENOMIC DNA]</scope>
    <source>
        <strain evidence="3">ATCC 43099 / DSM 3394 / CCM 3739 / CIP 104546 / IAM 13178 / JCM 8861 / NBRC 102185 / NCIMB 2190 / MS3</strain>
    </source>
</reference>
<gene>
    <name evidence="2" type="ordered locus">Nmag_3626</name>
</gene>
<dbReference type="InterPro" id="IPR025285">
    <property type="entry name" value="DUF4145"/>
</dbReference>
<geneLocation type="plasmid" evidence="2 3">
    <name>pNMAG01</name>
</geneLocation>
<dbReference type="HOGENOM" id="CLU_090926_0_0_2"/>
<dbReference type="KEGG" id="nmg:Nmag_3626"/>
<organism evidence="2 3">
    <name type="scientific">Natrialba magadii (strain ATCC 43099 / DSM 3394 / CCM 3739 / CIP 104546 / IAM 13178 / JCM 8861 / NBRC 102185 / NCIMB 2190 / MS3)</name>
    <name type="common">Natronobacterium magadii</name>
    <dbReference type="NCBI Taxonomy" id="547559"/>
    <lineage>
        <taxon>Archaea</taxon>
        <taxon>Methanobacteriati</taxon>
        <taxon>Methanobacteriota</taxon>
        <taxon>Stenosarchaea group</taxon>
        <taxon>Halobacteria</taxon>
        <taxon>Halobacteriales</taxon>
        <taxon>Natrialbaceae</taxon>
        <taxon>Natrialba</taxon>
    </lineage>
</organism>
<evidence type="ECO:0000259" key="1">
    <source>
        <dbReference type="Pfam" id="PF13643"/>
    </source>
</evidence>
<accession>D3T0R6</accession>
<dbReference type="Pfam" id="PF13643">
    <property type="entry name" value="DUF4145"/>
    <property type="match status" value="1"/>
</dbReference>
<sequence>MKDHIAPEVNKDGFHCPHCGIYALQLWDNLSTQKGSGGAGRTRILDGKIGYCTQCKDYTLWVGEQMVYPSASSAPKPSEDMPEDVKQDFNEARQIVDDSPKAAAALLRLAMEKLTQDLTGKEGQSLYQNIGDLVDDGQIDERVQQALDSVRVTGNDYVHAGEIYNPDDREVALRLFELVNIIVELTITREKLIEEAYSDIPENKKKGIEQRDN</sequence>
<protein>
    <submittedName>
        <fullName evidence="2">DUF4145 domain protein</fullName>
    </submittedName>
</protein>
<evidence type="ECO:0000313" key="3">
    <source>
        <dbReference type="Proteomes" id="UP000001879"/>
    </source>
</evidence>
<feature type="domain" description="DUF4145" evidence="1">
    <location>
        <begin position="90"/>
        <end position="177"/>
    </location>
</feature>
<keyword evidence="2" id="KW-0614">Plasmid</keyword>